<gene>
    <name evidence="2" type="ORF">PUV54_07735</name>
</gene>
<sequence length="382" mass="41446">MALANKAAPYDVDLMRDMKIAQTRHGASFMKQVSDFLALRSAGTGMSFEEYLFFGLYNRPHTDYSAFMGDHRARAAFYVANDLRGWDAADDKISFAEAAAKANLPAPALRAVVHKMQTIEGAQQLASQEEIHAFLKTCPLPVFGKPNRASHGDGAVTILQREEGMLVAGDSQISIKDLVSEVAAYLDAGGYVFQEMLKPHDVISKITKGRVASLRVLTLLGENGAVVKSIVARFPAGDNQVDNFRRCGNLVAPVDVETGVLGAAQRGVGVTSESVLIHPDTNAQIEGVHMPDIEQAKKLACEAAVLYPNLHLQSWDIALTPDGPKLLEVNPGGNFNIIQLANGRGVFDPEFRSFLEWCLNVNTSSKSNAKALKEAKKLLNLK</sequence>
<dbReference type="Pfam" id="PF14397">
    <property type="entry name" value="ATPgrasp_ST"/>
    <property type="match status" value="1"/>
</dbReference>
<dbReference type="EMBL" id="CP118166">
    <property type="protein sequence ID" value="WDI33085.1"/>
    <property type="molecule type" value="Genomic_DNA"/>
</dbReference>
<evidence type="ECO:0000313" key="2">
    <source>
        <dbReference type="EMBL" id="WDI33085.1"/>
    </source>
</evidence>
<dbReference type="RefSeq" id="WP_274495047.1">
    <property type="nucleotide sequence ID" value="NZ_CP118166.1"/>
</dbReference>
<feature type="domain" description="Alpha-L-glutamate ligase-related protein ATP-grasp" evidence="1">
    <location>
        <begin position="83"/>
        <end position="347"/>
    </location>
</feature>
<organism evidence="2 3">
    <name type="scientific">Hyphococcus flavus</name>
    <dbReference type="NCBI Taxonomy" id="1866326"/>
    <lineage>
        <taxon>Bacteria</taxon>
        <taxon>Pseudomonadati</taxon>
        <taxon>Pseudomonadota</taxon>
        <taxon>Alphaproteobacteria</taxon>
        <taxon>Parvularculales</taxon>
        <taxon>Parvularculaceae</taxon>
        <taxon>Hyphococcus</taxon>
    </lineage>
</organism>
<dbReference type="AlphaFoldDB" id="A0AAF0CCB6"/>
<evidence type="ECO:0000313" key="3">
    <source>
        <dbReference type="Proteomes" id="UP001214043"/>
    </source>
</evidence>
<dbReference type="KEGG" id="hfl:PUV54_07735"/>
<dbReference type="InterPro" id="IPR039523">
    <property type="entry name" value="RimK-rel_E_lig_ATP-grasp"/>
</dbReference>
<keyword evidence="3" id="KW-1185">Reference proteome</keyword>
<dbReference type="Proteomes" id="UP001214043">
    <property type="component" value="Chromosome"/>
</dbReference>
<reference evidence="2" key="1">
    <citation type="submission" date="2023-02" db="EMBL/GenBank/DDBJ databases">
        <title>Genome sequence of Hyphococcus flavus.</title>
        <authorList>
            <person name="Rong J.-C."/>
            <person name="Zhao Q."/>
            <person name="Yi M."/>
            <person name="Wu J.-Y."/>
        </authorList>
    </citation>
    <scope>NUCLEOTIDE SEQUENCE</scope>
    <source>
        <strain evidence="2">MCCC 1K03223</strain>
    </source>
</reference>
<name>A0AAF0CCB6_9PROT</name>
<accession>A0AAF0CCB6</accession>
<evidence type="ECO:0000259" key="1">
    <source>
        <dbReference type="Pfam" id="PF14397"/>
    </source>
</evidence>
<dbReference type="SUPFAM" id="SSF56059">
    <property type="entry name" value="Glutathione synthetase ATP-binding domain-like"/>
    <property type="match status" value="1"/>
</dbReference>
<protein>
    <submittedName>
        <fullName evidence="2">Sugar-transfer associated ATP-grasp domain-containing protein</fullName>
    </submittedName>
</protein>
<proteinExistence type="predicted"/>